<gene>
    <name evidence="2" type="ORF">PMAYCL1PPCAC_01857</name>
</gene>
<sequence>MLSCSVSFMNRVSVPSTIIASPCFICFAFNAYGPEDWLLARSIAFSLWDLFFIPHYLPSTRDYEASTDLSRIRESELEMRPHLVKLNSTITAEAQLLFNAILVLELILLLIFVIGGPLLCMSVWRIGSIHRNFRCQICLAVTMYFICIGTRLVLIYYQLYDIPLTDNDPLLLMAELLRDTSVGYHSGLACAMVLQTLVATHYWEWYEKGSCSTSFVLLFSETTNILFAAVNASSWLLETLGISVRNMWLIILANNKFQLFVYTYRKNDRQLKMMTLDRISYGNYRIDRSFQVRENVLYMKYIVHTIVPAALIATPCFLCFAFNEFGPTDWLLSRSISYAVWDLFFAIFRVIYLYLEIRTHPQIWHQFKKLRVVRRLPKRRKVRARI</sequence>
<feature type="transmembrane region" description="Helical" evidence="1">
    <location>
        <begin position="96"/>
        <end position="124"/>
    </location>
</feature>
<dbReference type="EMBL" id="BTRK01000001">
    <property type="protein sequence ID" value="GMR31662.1"/>
    <property type="molecule type" value="Genomic_DNA"/>
</dbReference>
<organism evidence="2 3">
    <name type="scientific">Pristionchus mayeri</name>
    <dbReference type="NCBI Taxonomy" id="1317129"/>
    <lineage>
        <taxon>Eukaryota</taxon>
        <taxon>Metazoa</taxon>
        <taxon>Ecdysozoa</taxon>
        <taxon>Nematoda</taxon>
        <taxon>Chromadorea</taxon>
        <taxon>Rhabditida</taxon>
        <taxon>Rhabditina</taxon>
        <taxon>Diplogasteromorpha</taxon>
        <taxon>Diplogasteroidea</taxon>
        <taxon>Neodiplogasteridae</taxon>
        <taxon>Pristionchus</taxon>
    </lineage>
</organism>
<proteinExistence type="predicted"/>
<dbReference type="PANTHER" id="PTHR47521:SF7">
    <property type="entry name" value="SERPENTINE RECEPTOR CLASS EPSILON-6"/>
    <property type="match status" value="1"/>
</dbReference>
<dbReference type="Proteomes" id="UP001328107">
    <property type="component" value="Unassembled WGS sequence"/>
</dbReference>
<feature type="transmembrane region" description="Helical" evidence="1">
    <location>
        <begin position="247"/>
        <end position="264"/>
    </location>
</feature>
<dbReference type="InterPro" id="IPR052860">
    <property type="entry name" value="NRL-GPCR1"/>
</dbReference>
<accession>A0AAN4Z5F9</accession>
<evidence type="ECO:0000313" key="2">
    <source>
        <dbReference type="EMBL" id="GMR31662.1"/>
    </source>
</evidence>
<feature type="transmembrane region" description="Helical" evidence="1">
    <location>
        <begin position="12"/>
        <end position="31"/>
    </location>
</feature>
<evidence type="ECO:0000256" key="1">
    <source>
        <dbReference type="SAM" id="Phobius"/>
    </source>
</evidence>
<dbReference type="AlphaFoldDB" id="A0AAN4Z5F9"/>
<evidence type="ECO:0000313" key="3">
    <source>
        <dbReference type="Proteomes" id="UP001328107"/>
    </source>
</evidence>
<keyword evidence="1" id="KW-1133">Transmembrane helix</keyword>
<reference evidence="3" key="1">
    <citation type="submission" date="2022-10" db="EMBL/GenBank/DDBJ databases">
        <title>Genome assembly of Pristionchus species.</title>
        <authorList>
            <person name="Yoshida K."/>
            <person name="Sommer R.J."/>
        </authorList>
    </citation>
    <scope>NUCLEOTIDE SEQUENCE [LARGE SCALE GENOMIC DNA]</scope>
    <source>
        <strain evidence="3">RS5460</strain>
    </source>
</reference>
<feature type="transmembrane region" description="Helical" evidence="1">
    <location>
        <begin position="301"/>
        <end position="323"/>
    </location>
</feature>
<evidence type="ECO:0008006" key="4">
    <source>
        <dbReference type="Google" id="ProtNLM"/>
    </source>
</evidence>
<dbReference type="PANTHER" id="PTHR47521">
    <property type="entry name" value="SERPENTINE RECEPTOR, CLASS E (EPSILON)-RELATED"/>
    <property type="match status" value="1"/>
</dbReference>
<feature type="transmembrane region" description="Helical" evidence="1">
    <location>
        <begin position="215"/>
        <end position="235"/>
    </location>
</feature>
<feature type="transmembrane region" description="Helical" evidence="1">
    <location>
        <begin position="335"/>
        <end position="355"/>
    </location>
</feature>
<feature type="transmembrane region" description="Helical" evidence="1">
    <location>
        <begin position="182"/>
        <end position="203"/>
    </location>
</feature>
<keyword evidence="3" id="KW-1185">Reference proteome</keyword>
<keyword evidence="1" id="KW-0472">Membrane</keyword>
<name>A0AAN4Z5F9_9BILA</name>
<keyword evidence="1" id="KW-0812">Transmembrane</keyword>
<comment type="caution">
    <text evidence="2">The sequence shown here is derived from an EMBL/GenBank/DDBJ whole genome shotgun (WGS) entry which is preliminary data.</text>
</comment>
<feature type="transmembrane region" description="Helical" evidence="1">
    <location>
        <begin position="136"/>
        <end position="159"/>
    </location>
</feature>
<protein>
    <recommendedName>
        <fullName evidence="4">G protein-coupled receptor</fullName>
    </recommendedName>
</protein>